<keyword evidence="2" id="KW-1185">Reference proteome</keyword>
<reference evidence="1 2" key="1">
    <citation type="journal article" date="2017" name="Genome Biol. Evol.">
        <title>Phytophthora megakarya and P. palmivora, closely related causal agents of cacao black pod rot, underwent increases in genome sizes and gene numbers by different mechanisms.</title>
        <authorList>
            <person name="Ali S.S."/>
            <person name="Shao J."/>
            <person name="Lary D.J."/>
            <person name="Kronmiller B."/>
            <person name="Shen D."/>
            <person name="Strem M.D."/>
            <person name="Amoako-Attah I."/>
            <person name="Akrofi A.Y."/>
            <person name="Begoude B.A."/>
            <person name="Ten Hoopen G.M."/>
            <person name="Coulibaly K."/>
            <person name="Kebe B.I."/>
            <person name="Melnick R.L."/>
            <person name="Guiltinan M.J."/>
            <person name="Tyler B.M."/>
            <person name="Meinhardt L.W."/>
            <person name="Bailey B.A."/>
        </authorList>
    </citation>
    <scope>NUCLEOTIDE SEQUENCE [LARGE SCALE GENOMIC DNA]</scope>
    <source>
        <strain evidence="2">sbr112.9</strain>
    </source>
</reference>
<accession>A0A2P4XRN4</accession>
<evidence type="ECO:0000313" key="1">
    <source>
        <dbReference type="EMBL" id="POM68177.1"/>
    </source>
</evidence>
<dbReference type="AlphaFoldDB" id="A0A2P4XRN4"/>
<evidence type="ECO:0000313" key="2">
    <source>
        <dbReference type="Proteomes" id="UP000237271"/>
    </source>
</evidence>
<proteinExistence type="predicted"/>
<protein>
    <submittedName>
        <fullName evidence="1">Uncharacterized protein</fullName>
    </submittedName>
</protein>
<name>A0A2P4XRN4_9STRA</name>
<comment type="caution">
    <text evidence="1">The sequence shown here is derived from an EMBL/GenBank/DDBJ whole genome shotgun (WGS) entry which is preliminary data.</text>
</comment>
<gene>
    <name evidence="1" type="ORF">PHPALM_15694</name>
</gene>
<sequence length="471" mass="51992">MCIRPARPFLQILRRREFQLHRFDSVVVTPSTKDDLKLWWLILYSPRLNGVVLQYFCVLPQLDIAVETDASDYGLCTPYVTSKVALTYQFTSTQQNLVTDFKASGVNAWSHVCMSLTPGEDDGRLSHRLHPDHCMSTSVMTTSLPSLGRPSWNPEILGLKRFSACWTTYHLRFSSSHVPGAINTRADAGSRIGSHHSFANAFRPFGHPGVYNPLVAYLRAHSVADSTFTKIASALSKWQAWTSHRGISPWCPGLSITDRGYNLDSVPISRSSPLLSWPLSTVSSIFASAGTKFPIRHPHMYHNAAQGLLAPRFATSTIVASLNPSAECMLYSLTMSDPAAQVLWGVRDRGHRSILLRWFALLAEDIIVTDSQSFTTRDPRQAQAVRTTLCGSKANEGGPTYSENVGTLWSPVSLPVLGALLLLWVCGKLPHNIPAATGPRSRVIIRCRVRIKRATIEVGAGGDFITHSLRA</sequence>
<dbReference type="Proteomes" id="UP000237271">
    <property type="component" value="Unassembled WGS sequence"/>
</dbReference>
<dbReference type="EMBL" id="NCKW01008354">
    <property type="protein sequence ID" value="POM68177.1"/>
    <property type="molecule type" value="Genomic_DNA"/>
</dbReference>
<organism evidence="1 2">
    <name type="scientific">Phytophthora palmivora</name>
    <dbReference type="NCBI Taxonomy" id="4796"/>
    <lineage>
        <taxon>Eukaryota</taxon>
        <taxon>Sar</taxon>
        <taxon>Stramenopiles</taxon>
        <taxon>Oomycota</taxon>
        <taxon>Peronosporomycetes</taxon>
        <taxon>Peronosporales</taxon>
        <taxon>Peronosporaceae</taxon>
        <taxon>Phytophthora</taxon>
    </lineage>
</organism>